<dbReference type="Pfam" id="PF22758">
    <property type="entry name" value="Phage_cement"/>
    <property type="match status" value="1"/>
</dbReference>
<protein>
    <recommendedName>
        <fullName evidence="3">DUF2190 family protein</fullName>
    </recommendedName>
</protein>
<dbReference type="InterPro" id="IPR054438">
    <property type="entry name" value="Struct_cement_gp24/gp6"/>
</dbReference>
<accession>A0A7T7HHM2</accession>
<evidence type="ECO:0000313" key="2">
    <source>
        <dbReference type="Proteomes" id="UP000596083"/>
    </source>
</evidence>
<gene>
    <name evidence="1" type="ORF">JET14_13295</name>
</gene>
<organism evidence="1 2">
    <name type="scientific">Martelella lutilitoris</name>
    <dbReference type="NCBI Taxonomy" id="2583532"/>
    <lineage>
        <taxon>Bacteria</taxon>
        <taxon>Pseudomonadati</taxon>
        <taxon>Pseudomonadota</taxon>
        <taxon>Alphaproteobacteria</taxon>
        <taxon>Hyphomicrobiales</taxon>
        <taxon>Aurantimonadaceae</taxon>
        <taxon>Martelella</taxon>
    </lineage>
</organism>
<sequence>MAIQTNYADNIDAGRVGAIVNTEPSTLISRTVEDAAGIAFGLPVAQGSEDNGITATLTGVTELVGITVRERSVNPATPDKFAQYESARLMRKGVIWVTVTDAGGVAAGDAVWLNLANGTYSNADVGSGGGLRLAGSRWETSAANGALAQLRVDLDVPAVAGAA</sequence>
<proteinExistence type="predicted"/>
<dbReference type="EMBL" id="CP066786">
    <property type="protein sequence ID" value="QQM29302.1"/>
    <property type="molecule type" value="Genomic_DNA"/>
</dbReference>
<evidence type="ECO:0008006" key="3">
    <source>
        <dbReference type="Google" id="ProtNLM"/>
    </source>
</evidence>
<dbReference type="AlphaFoldDB" id="A0A7T7HHM2"/>
<dbReference type="Proteomes" id="UP000596083">
    <property type="component" value="Chromosome"/>
</dbReference>
<dbReference type="RefSeq" id="WP_200334127.1">
    <property type="nucleotide sequence ID" value="NZ_CP066786.1"/>
</dbReference>
<evidence type="ECO:0000313" key="1">
    <source>
        <dbReference type="EMBL" id="QQM29302.1"/>
    </source>
</evidence>
<reference evidence="1 2" key="1">
    <citation type="submission" date="2020-12" db="EMBL/GenBank/DDBJ databases">
        <authorList>
            <person name="Zheng R.K."/>
            <person name="Sun C.M."/>
        </authorList>
    </citation>
    <scope>NUCLEOTIDE SEQUENCE [LARGE SCALE GENOMIC DNA]</scope>
    <source>
        <strain evidence="1 2">ZRK001</strain>
    </source>
</reference>
<name>A0A7T7HHM2_9HYPH</name>
<dbReference type="KEGG" id="mlut:JET14_13295"/>